<comment type="function">
    <text evidence="21">Peptidoglycan polymerase that is essential for cell division.</text>
</comment>
<dbReference type="GO" id="GO:0051301">
    <property type="term" value="P:cell division"/>
    <property type="evidence" value="ECO:0007669"/>
    <property type="project" value="UniProtKB-KW"/>
</dbReference>
<reference evidence="23 24" key="1">
    <citation type="submission" date="2011-08" db="EMBL/GenBank/DDBJ databases">
        <title>The Genome Sequence of Eubacteriaceae bacterium ACC19a.</title>
        <authorList>
            <consortium name="The Broad Institute Genome Sequencing Platform"/>
            <person name="Earl A."/>
            <person name="Ward D."/>
            <person name="Feldgarden M."/>
            <person name="Gevers D."/>
            <person name="Sizova M."/>
            <person name="Hazen A."/>
            <person name="Epstein S."/>
            <person name="Young S.K."/>
            <person name="Zeng Q."/>
            <person name="Gargeya S."/>
            <person name="Fitzgerald M."/>
            <person name="Haas B."/>
            <person name="Abouelleil A."/>
            <person name="Alvarado L."/>
            <person name="Arachchi H.M."/>
            <person name="Berlin A."/>
            <person name="Brown A."/>
            <person name="Chapman S.B."/>
            <person name="Chen Z."/>
            <person name="Dunbar C."/>
            <person name="Freedman E."/>
            <person name="Gearin G."/>
            <person name="Gellesch M."/>
            <person name="Goldberg J."/>
            <person name="Griggs A."/>
            <person name="Gujja S."/>
            <person name="Heiman D."/>
            <person name="Howarth C."/>
            <person name="Larson L."/>
            <person name="Lui A."/>
            <person name="MacDonald P.J.P."/>
            <person name="Montmayeur A."/>
            <person name="Murphy C."/>
            <person name="Neiman D."/>
            <person name="Pearson M."/>
            <person name="Priest M."/>
            <person name="Roberts A."/>
            <person name="Saif S."/>
            <person name="Shea T."/>
            <person name="Shenoy N."/>
            <person name="Sisk P."/>
            <person name="Stolte C."/>
            <person name="Sykes S."/>
            <person name="Wortman J."/>
            <person name="Nusbaum C."/>
            <person name="Birren B."/>
        </authorList>
    </citation>
    <scope>NUCLEOTIDE SEQUENCE [LARGE SCALE GENOMIC DNA]</scope>
    <source>
        <strain evidence="23 24">ACC19a</strain>
    </source>
</reference>
<evidence type="ECO:0000256" key="10">
    <source>
        <dbReference type="ARBA" id="ARBA00022989"/>
    </source>
</evidence>
<organism evidence="23 24">
    <name type="scientific">Peptoanaerobacter stomatis</name>
    <dbReference type="NCBI Taxonomy" id="796937"/>
    <lineage>
        <taxon>Bacteria</taxon>
        <taxon>Bacillati</taxon>
        <taxon>Bacillota</taxon>
        <taxon>Clostridia</taxon>
        <taxon>Peptostreptococcales</taxon>
        <taxon>Filifactoraceae</taxon>
        <taxon>Peptoanaerobacter</taxon>
    </lineage>
</organism>
<evidence type="ECO:0000313" key="24">
    <source>
        <dbReference type="Proteomes" id="UP000006437"/>
    </source>
</evidence>
<evidence type="ECO:0000256" key="8">
    <source>
        <dbReference type="ARBA" id="ARBA00022960"/>
    </source>
</evidence>
<comment type="similarity">
    <text evidence="16">Belongs to the SEDS family. FtsW subfamily.</text>
</comment>
<gene>
    <name evidence="23" type="ORF">HMPREF9629_01459</name>
</gene>
<evidence type="ECO:0000256" key="20">
    <source>
        <dbReference type="ARBA" id="ARBA00049902"/>
    </source>
</evidence>
<dbReference type="AlphaFoldDB" id="G9WZ58"/>
<feature type="transmembrane region" description="Helical" evidence="22">
    <location>
        <begin position="20"/>
        <end position="40"/>
    </location>
</feature>
<evidence type="ECO:0000256" key="6">
    <source>
        <dbReference type="ARBA" id="ARBA00022679"/>
    </source>
</evidence>
<dbReference type="GO" id="GO:0009252">
    <property type="term" value="P:peptidoglycan biosynthetic process"/>
    <property type="evidence" value="ECO:0007669"/>
    <property type="project" value="UniProtKB-KW"/>
</dbReference>
<keyword evidence="10 22" id="KW-1133">Transmembrane helix</keyword>
<dbReference type="PANTHER" id="PTHR30474">
    <property type="entry name" value="CELL CYCLE PROTEIN"/>
    <property type="match status" value="1"/>
</dbReference>
<evidence type="ECO:0000256" key="15">
    <source>
        <dbReference type="ARBA" id="ARBA00033270"/>
    </source>
</evidence>
<evidence type="ECO:0000313" key="23">
    <source>
        <dbReference type="EMBL" id="EHL16203.1"/>
    </source>
</evidence>
<dbReference type="NCBIfam" id="TIGR02614">
    <property type="entry name" value="ftsW"/>
    <property type="match status" value="1"/>
</dbReference>
<dbReference type="GO" id="GO:0008360">
    <property type="term" value="P:regulation of cell shape"/>
    <property type="evidence" value="ECO:0007669"/>
    <property type="project" value="UniProtKB-KW"/>
</dbReference>
<feature type="transmembrane region" description="Helical" evidence="22">
    <location>
        <begin position="349"/>
        <end position="370"/>
    </location>
</feature>
<dbReference type="BioCyc" id="EBAC796937-HMP:GMGH-1464-MONOMER"/>
<proteinExistence type="inferred from homology"/>
<evidence type="ECO:0000256" key="3">
    <source>
        <dbReference type="ARBA" id="ARBA00022475"/>
    </source>
</evidence>
<keyword evidence="9" id="KW-0573">Peptidoglycan synthesis</keyword>
<dbReference type="GO" id="GO:0015648">
    <property type="term" value="F:lipid-linked peptidoglycan transporter activity"/>
    <property type="evidence" value="ECO:0007669"/>
    <property type="project" value="TreeGrafter"/>
</dbReference>
<keyword evidence="3" id="KW-1003">Cell membrane</keyword>
<dbReference type="HOGENOM" id="CLU_029243_0_1_9"/>
<dbReference type="GO" id="GO:0008955">
    <property type="term" value="F:peptidoglycan glycosyltransferase activity"/>
    <property type="evidence" value="ECO:0007669"/>
    <property type="project" value="UniProtKB-EC"/>
</dbReference>
<keyword evidence="6" id="KW-0808">Transferase</keyword>
<keyword evidence="13" id="KW-0961">Cell wall biogenesis/degradation</keyword>
<comment type="pathway">
    <text evidence="2">Cell wall biogenesis; peptidoglycan biosynthesis.</text>
</comment>
<feature type="transmembrane region" description="Helical" evidence="22">
    <location>
        <begin position="274"/>
        <end position="300"/>
    </location>
</feature>
<keyword evidence="4" id="KW-0132">Cell division</keyword>
<dbReference type="EC" id="2.4.99.28" evidence="19"/>
<evidence type="ECO:0000256" key="22">
    <source>
        <dbReference type="SAM" id="Phobius"/>
    </source>
</evidence>
<evidence type="ECO:0000256" key="4">
    <source>
        <dbReference type="ARBA" id="ARBA00022618"/>
    </source>
</evidence>
<evidence type="ECO:0000256" key="17">
    <source>
        <dbReference type="ARBA" id="ARBA00041185"/>
    </source>
</evidence>
<comment type="caution">
    <text evidence="23">The sequence shown here is derived from an EMBL/GenBank/DDBJ whole genome shotgun (WGS) entry which is preliminary data.</text>
</comment>
<dbReference type="GO" id="GO:0071555">
    <property type="term" value="P:cell wall organization"/>
    <property type="evidence" value="ECO:0007669"/>
    <property type="project" value="UniProtKB-KW"/>
</dbReference>
<evidence type="ECO:0000256" key="9">
    <source>
        <dbReference type="ARBA" id="ARBA00022984"/>
    </source>
</evidence>
<feature type="transmembrane region" description="Helical" evidence="22">
    <location>
        <begin position="60"/>
        <end position="76"/>
    </location>
</feature>
<feature type="transmembrane region" description="Helical" evidence="22">
    <location>
        <begin position="176"/>
        <end position="192"/>
    </location>
</feature>
<feature type="transmembrane region" description="Helical" evidence="22">
    <location>
        <begin position="88"/>
        <end position="107"/>
    </location>
</feature>
<feature type="transmembrane region" description="Helical" evidence="22">
    <location>
        <begin position="119"/>
        <end position="141"/>
    </location>
</feature>
<keyword evidence="7 22" id="KW-0812">Transmembrane</keyword>
<evidence type="ECO:0000256" key="21">
    <source>
        <dbReference type="ARBA" id="ARBA00049966"/>
    </source>
</evidence>
<comment type="subcellular location">
    <subcellularLocation>
        <location evidence="1">Cell membrane</location>
        <topology evidence="1">Multi-pass membrane protein</topology>
    </subcellularLocation>
</comment>
<sequence length="384" mass="43210">MQSVVKNDIKKTKREPAKRIDYIILSSVILLVIIGVLMIFSASSVQASYEYNDSTKFLRSQLQFAAIGFVLMYIASKLNYKIYKKYAFIIYVFNIFLLALTLSPLGVNVGGAKRWLNLIFLRFQTSEFSKFACIVMTAYFIDLNKYTMHKLKSVIIPIGFLILNCALIYVQPSFSAMSIILMVGLIMIFIGGMSVKFMLISAVPFAVAIITLMMKQQYRMARLMSFLDPFKDTAGRDWQISNSIYAMASGGLFGVGFGKSTQKYFYISQPQNDFIFAVIAEEFGFLMSVALIFIYVFLIFRIFRLFVDTKDTFGKMLVCGIGLQLGLQTVMNIGVATSTLPNTGIGLPFISYGGTSIIIFLSMTGVLLNISKYRVSKRKKEVVK</sequence>
<feature type="transmembrane region" description="Helical" evidence="22">
    <location>
        <begin position="153"/>
        <end position="170"/>
    </location>
</feature>
<evidence type="ECO:0000256" key="7">
    <source>
        <dbReference type="ARBA" id="ARBA00022692"/>
    </source>
</evidence>
<evidence type="ECO:0000256" key="11">
    <source>
        <dbReference type="ARBA" id="ARBA00023136"/>
    </source>
</evidence>
<dbReference type="InterPro" id="IPR013437">
    <property type="entry name" value="FtsW"/>
</dbReference>
<evidence type="ECO:0000256" key="2">
    <source>
        <dbReference type="ARBA" id="ARBA00004752"/>
    </source>
</evidence>
<feature type="transmembrane region" description="Helical" evidence="22">
    <location>
        <begin position="312"/>
        <end position="337"/>
    </location>
</feature>
<evidence type="ECO:0000256" key="14">
    <source>
        <dbReference type="ARBA" id="ARBA00032370"/>
    </source>
</evidence>
<keyword evidence="8" id="KW-0133">Cell shape</keyword>
<keyword evidence="11 22" id="KW-0472">Membrane</keyword>
<dbReference type="Pfam" id="PF01098">
    <property type="entry name" value="FTSW_RODA_SPOVE"/>
    <property type="match status" value="1"/>
</dbReference>
<dbReference type="EMBL" id="AFZE01000005">
    <property type="protein sequence ID" value="EHL16203.1"/>
    <property type="molecule type" value="Genomic_DNA"/>
</dbReference>
<name>G9WZ58_9FIRM</name>
<dbReference type="GO" id="GO:0005886">
    <property type="term" value="C:plasma membrane"/>
    <property type="evidence" value="ECO:0007669"/>
    <property type="project" value="UniProtKB-SubCell"/>
</dbReference>
<dbReference type="GO" id="GO:0032153">
    <property type="term" value="C:cell division site"/>
    <property type="evidence" value="ECO:0007669"/>
    <property type="project" value="TreeGrafter"/>
</dbReference>
<evidence type="ECO:0000256" key="1">
    <source>
        <dbReference type="ARBA" id="ARBA00004651"/>
    </source>
</evidence>
<evidence type="ECO:0000256" key="16">
    <source>
        <dbReference type="ARBA" id="ARBA00038053"/>
    </source>
</evidence>
<protein>
    <recommendedName>
        <fullName evidence="17">Probable peptidoglycan glycosyltransferase FtsW</fullName>
        <ecNumber evidence="19">2.4.99.28</ecNumber>
    </recommendedName>
    <alternativeName>
        <fullName evidence="18">Cell division protein FtsW</fullName>
    </alternativeName>
    <alternativeName>
        <fullName evidence="15">Cell wall polymerase</fullName>
    </alternativeName>
    <alternativeName>
        <fullName evidence="14">Peptidoglycan polymerase</fullName>
    </alternativeName>
</protein>
<comment type="catalytic activity">
    <reaction evidence="20">
        <text>[GlcNAc-(1-&gt;4)-Mur2Ac(oyl-L-Ala-gamma-D-Glu-L-Lys-D-Ala-D-Ala)](n)-di-trans,octa-cis-undecaprenyl diphosphate + beta-D-GlcNAc-(1-&gt;4)-Mur2Ac(oyl-L-Ala-gamma-D-Glu-L-Lys-D-Ala-D-Ala)-di-trans,octa-cis-undecaprenyl diphosphate = [GlcNAc-(1-&gt;4)-Mur2Ac(oyl-L-Ala-gamma-D-Glu-L-Lys-D-Ala-D-Ala)](n+1)-di-trans,octa-cis-undecaprenyl diphosphate + di-trans,octa-cis-undecaprenyl diphosphate + H(+)</text>
        <dbReference type="Rhea" id="RHEA:23708"/>
        <dbReference type="Rhea" id="RHEA-COMP:9602"/>
        <dbReference type="Rhea" id="RHEA-COMP:9603"/>
        <dbReference type="ChEBI" id="CHEBI:15378"/>
        <dbReference type="ChEBI" id="CHEBI:58405"/>
        <dbReference type="ChEBI" id="CHEBI:60033"/>
        <dbReference type="ChEBI" id="CHEBI:78435"/>
        <dbReference type="EC" id="2.4.99.28"/>
    </reaction>
</comment>
<dbReference type="Proteomes" id="UP000006437">
    <property type="component" value="Unassembled WGS sequence"/>
</dbReference>
<keyword evidence="5" id="KW-0328">Glycosyltransferase</keyword>
<evidence type="ECO:0000256" key="5">
    <source>
        <dbReference type="ARBA" id="ARBA00022676"/>
    </source>
</evidence>
<evidence type="ECO:0000256" key="19">
    <source>
        <dbReference type="ARBA" id="ARBA00044770"/>
    </source>
</evidence>
<dbReference type="RefSeq" id="WP_009525689.1">
    <property type="nucleotide sequence ID" value="NZ_JH414554.1"/>
</dbReference>
<evidence type="ECO:0000256" key="12">
    <source>
        <dbReference type="ARBA" id="ARBA00023306"/>
    </source>
</evidence>
<keyword evidence="12" id="KW-0131">Cell cycle</keyword>
<evidence type="ECO:0000256" key="18">
    <source>
        <dbReference type="ARBA" id="ARBA00041418"/>
    </source>
</evidence>
<accession>G9WZ58</accession>
<dbReference type="InterPro" id="IPR001182">
    <property type="entry name" value="FtsW/RodA"/>
</dbReference>
<dbReference type="PANTHER" id="PTHR30474:SF2">
    <property type="entry name" value="PEPTIDOGLYCAN GLYCOSYLTRANSFERASE FTSW-RELATED"/>
    <property type="match status" value="1"/>
</dbReference>
<evidence type="ECO:0000256" key="13">
    <source>
        <dbReference type="ARBA" id="ARBA00023316"/>
    </source>
</evidence>